<feature type="transmembrane region" description="Helical" evidence="1">
    <location>
        <begin position="6"/>
        <end position="24"/>
    </location>
</feature>
<keyword evidence="1" id="KW-1133">Transmembrane helix</keyword>
<sequence length="93" mass="9900">MWVELLQAQLTDVFRLGLVLALIYTMFRTRAATGMWVPLAAGIAFIAVIIPVTAASPVAAPLWMQVATGVVVNTIFVAAALGVWSVISRSRGT</sequence>
<gene>
    <name evidence="2" type="ORF">GCM10011452_15680</name>
</gene>
<dbReference type="RefSeq" id="WP_189633292.1">
    <property type="nucleotide sequence ID" value="NZ_BMYQ01000003.1"/>
</dbReference>
<evidence type="ECO:0000313" key="3">
    <source>
        <dbReference type="Proteomes" id="UP000628984"/>
    </source>
</evidence>
<proteinExistence type="predicted"/>
<feature type="transmembrane region" description="Helical" evidence="1">
    <location>
        <begin position="36"/>
        <end position="56"/>
    </location>
</feature>
<reference evidence="2" key="1">
    <citation type="journal article" date="2014" name="Int. J. Syst. Evol. Microbiol.">
        <title>Complete genome sequence of Corynebacterium casei LMG S-19264T (=DSM 44701T), isolated from a smear-ripened cheese.</title>
        <authorList>
            <consortium name="US DOE Joint Genome Institute (JGI-PGF)"/>
            <person name="Walter F."/>
            <person name="Albersmeier A."/>
            <person name="Kalinowski J."/>
            <person name="Ruckert C."/>
        </authorList>
    </citation>
    <scope>NUCLEOTIDE SEQUENCE</scope>
    <source>
        <strain evidence="2">KCTC 23714</strain>
    </source>
</reference>
<keyword evidence="1" id="KW-0812">Transmembrane</keyword>
<evidence type="ECO:0000313" key="2">
    <source>
        <dbReference type="EMBL" id="GGW27941.1"/>
    </source>
</evidence>
<dbReference type="Proteomes" id="UP000628984">
    <property type="component" value="Unassembled WGS sequence"/>
</dbReference>
<keyword evidence="3" id="KW-1185">Reference proteome</keyword>
<feature type="transmembrane region" description="Helical" evidence="1">
    <location>
        <begin position="62"/>
        <end position="87"/>
    </location>
</feature>
<evidence type="ECO:0000256" key="1">
    <source>
        <dbReference type="SAM" id="Phobius"/>
    </source>
</evidence>
<keyword evidence="1" id="KW-0472">Membrane</keyword>
<reference evidence="2" key="2">
    <citation type="submission" date="2020-09" db="EMBL/GenBank/DDBJ databases">
        <authorList>
            <person name="Sun Q."/>
            <person name="Kim S."/>
        </authorList>
    </citation>
    <scope>NUCLEOTIDE SEQUENCE</scope>
    <source>
        <strain evidence="2">KCTC 23714</strain>
    </source>
</reference>
<protein>
    <submittedName>
        <fullName evidence="2">Uncharacterized protein</fullName>
    </submittedName>
</protein>
<name>A0A918IRU3_9RHOB</name>
<dbReference type="EMBL" id="BMYQ01000003">
    <property type="protein sequence ID" value="GGW27941.1"/>
    <property type="molecule type" value="Genomic_DNA"/>
</dbReference>
<accession>A0A918IRU3</accession>
<dbReference type="AlphaFoldDB" id="A0A918IRU3"/>
<comment type="caution">
    <text evidence="2">The sequence shown here is derived from an EMBL/GenBank/DDBJ whole genome shotgun (WGS) entry which is preliminary data.</text>
</comment>
<organism evidence="2 3">
    <name type="scientific">Gemmobacter lanyuensis</name>
    <dbReference type="NCBI Taxonomy" id="1054497"/>
    <lineage>
        <taxon>Bacteria</taxon>
        <taxon>Pseudomonadati</taxon>
        <taxon>Pseudomonadota</taxon>
        <taxon>Alphaproteobacteria</taxon>
        <taxon>Rhodobacterales</taxon>
        <taxon>Paracoccaceae</taxon>
        <taxon>Gemmobacter</taxon>
    </lineage>
</organism>